<proteinExistence type="predicted"/>
<dbReference type="Gene3D" id="3.10.450.50">
    <property type="match status" value="1"/>
</dbReference>
<name>A0A562PTZ8_9FLAO</name>
<dbReference type="RefSeq" id="WP_114754141.1">
    <property type="nucleotide sequence ID" value="NZ_QQBA01000006.1"/>
</dbReference>
<evidence type="ECO:0000259" key="1">
    <source>
        <dbReference type="Pfam" id="PF12680"/>
    </source>
</evidence>
<dbReference type="EMBL" id="VLKX01000006">
    <property type="protein sequence ID" value="TWI47868.1"/>
    <property type="molecule type" value="Genomic_DNA"/>
</dbReference>
<gene>
    <name evidence="2" type="ORF">DFR66_10667</name>
    <name evidence="3" type="ORF">IQ02_01454</name>
</gene>
<dbReference type="Proteomes" id="UP000254518">
    <property type="component" value="Unassembled WGS sequence"/>
</dbReference>
<dbReference type="AlphaFoldDB" id="A0A562PTZ8"/>
<dbReference type="InterPro" id="IPR032710">
    <property type="entry name" value="NTF2-like_dom_sf"/>
</dbReference>
<organism evidence="3 5">
    <name type="scientific">Flavobacterium glaciei</name>
    <dbReference type="NCBI Taxonomy" id="386300"/>
    <lineage>
        <taxon>Bacteria</taxon>
        <taxon>Pseudomonadati</taxon>
        <taxon>Bacteroidota</taxon>
        <taxon>Flavobacteriia</taxon>
        <taxon>Flavobacteriales</taxon>
        <taxon>Flavobacteriaceae</taxon>
        <taxon>Flavobacterium</taxon>
    </lineage>
</organism>
<evidence type="ECO:0000313" key="4">
    <source>
        <dbReference type="Proteomes" id="UP000254518"/>
    </source>
</evidence>
<accession>A0A562PTZ8</accession>
<dbReference type="InterPro" id="IPR037401">
    <property type="entry name" value="SnoaL-like"/>
</dbReference>
<feature type="domain" description="SnoaL-like" evidence="1">
    <location>
        <begin position="10"/>
        <end position="110"/>
    </location>
</feature>
<dbReference type="OrthoDB" id="391735at2"/>
<dbReference type="SUPFAM" id="SSF54427">
    <property type="entry name" value="NTF2-like"/>
    <property type="match status" value="1"/>
</dbReference>
<dbReference type="Pfam" id="PF12680">
    <property type="entry name" value="SnoaL_2"/>
    <property type="match status" value="1"/>
</dbReference>
<keyword evidence="4" id="KW-1185">Reference proteome</keyword>
<reference evidence="3" key="3">
    <citation type="submission" date="2019-07" db="EMBL/GenBank/DDBJ databases">
        <authorList>
            <person name="Whitman W."/>
            <person name="Huntemann M."/>
            <person name="Clum A."/>
            <person name="Pillay M."/>
            <person name="Palaniappan K."/>
            <person name="Varghese N."/>
            <person name="Mikhailova N."/>
            <person name="Stamatis D."/>
            <person name="Reddy T."/>
            <person name="Daum C."/>
            <person name="Shapiro N."/>
            <person name="Ivanova N."/>
            <person name="Kyrpides N."/>
            <person name="Woyke T."/>
        </authorList>
    </citation>
    <scope>NUCLEOTIDE SEQUENCE</scope>
    <source>
        <strain evidence="3">CGMCC 1.5380</strain>
    </source>
</reference>
<reference evidence="2 4" key="2">
    <citation type="submission" date="2018-07" db="EMBL/GenBank/DDBJ databases">
        <title>Genomic Encyclopedia of Type Strains, Phase IV (KMG-IV): sequencing the most valuable type-strain genomes for metagenomic binning, comparative biology and taxonomic classification.</title>
        <authorList>
            <person name="Goeker M."/>
        </authorList>
    </citation>
    <scope>NUCLEOTIDE SEQUENCE [LARGE SCALE GENOMIC DNA]</scope>
    <source>
        <strain evidence="2 4">DSM 19728</strain>
    </source>
</reference>
<dbReference type="Proteomes" id="UP000321392">
    <property type="component" value="Unassembled WGS sequence"/>
</dbReference>
<comment type="caution">
    <text evidence="3">The sequence shown here is derived from an EMBL/GenBank/DDBJ whole genome shotgun (WGS) entry which is preliminary data.</text>
</comment>
<dbReference type="EMBL" id="QQBA01000006">
    <property type="protein sequence ID" value="RDI54960.1"/>
    <property type="molecule type" value="Genomic_DNA"/>
</dbReference>
<sequence>MTPNEKTLVKFYTALANADASTICECYHPDIEFRDPAFGLLKEKDVCQMWKMLIEKSEGNLKIEFSDVKADEYIGSAKWIATYNFSKTNRKVVNVIRGQFQFKDGLIKKHTDDFDIWKWSKQAFGITGHLLGWTRFFQQKIQHQALLSLKKYKETKNAN</sequence>
<protein>
    <submittedName>
        <fullName evidence="3">SnoaL-like protein</fullName>
    </submittedName>
</protein>
<evidence type="ECO:0000313" key="2">
    <source>
        <dbReference type="EMBL" id="RDI54960.1"/>
    </source>
</evidence>
<evidence type="ECO:0000313" key="3">
    <source>
        <dbReference type="EMBL" id="TWI47868.1"/>
    </source>
</evidence>
<reference evidence="3 5" key="1">
    <citation type="journal article" date="2015" name="Stand. Genomic Sci.">
        <title>Genomic Encyclopedia of Bacterial and Archaeal Type Strains, Phase III: the genomes of soil and plant-associated and newly described type strains.</title>
        <authorList>
            <person name="Whitman W.B."/>
            <person name="Woyke T."/>
            <person name="Klenk H.P."/>
            <person name="Zhou Y."/>
            <person name="Lilburn T.G."/>
            <person name="Beck B.J."/>
            <person name="De Vos P."/>
            <person name="Vandamme P."/>
            <person name="Eisen J.A."/>
            <person name="Garrity G."/>
            <person name="Hugenholtz P."/>
            <person name="Kyrpides N.C."/>
        </authorList>
    </citation>
    <scope>NUCLEOTIDE SEQUENCE [LARGE SCALE GENOMIC DNA]</scope>
    <source>
        <strain evidence="3 5">CGMCC 1.5380</strain>
    </source>
</reference>
<evidence type="ECO:0000313" key="5">
    <source>
        <dbReference type="Proteomes" id="UP000321392"/>
    </source>
</evidence>